<dbReference type="GO" id="GO:0003684">
    <property type="term" value="F:damaged DNA binding"/>
    <property type="evidence" value="ECO:0007669"/>
    <property type="project" value="TreeGrafter"/>
</dbReference>
<organism evidence="5 6">
    <name type="scientific">Triticum urartu</name>
    <name type="common">Red wild einkorn</name>
    <name type="synonym">Crithodium urartu</name>
    <dbReference type="NCBI Taxonomy" id="4572"/>
    <lineage>
        <taxon>Eukaryota</taxon>
        <taxon>Viridiplantae</taxon>
        <taxon>Streptophyta</taxon>
        <taxon>Embryophyta</taxon>
        <taxon>Tracheophyta</taxon>
        <taxon>Spermatophyta</taxon>
        <taxon>Magnoliopsida</taxon>
        <taxon>Liliopsida</taxon>
        <taxon>Poales</taxon>
        <taxon>Poaceae</taxon>
        <taxon>BOP clade</taxon>
        <taxon>Pooideae</taxon>
        <taxon>Triticodae</taxon>
        <taxon>Triticeae</taxon>
        <taxon>Triticinae</taxon>
        <taxon>Triticum</taxon>
    </lineage>
</organism>
<reference evidence="5" key="2">
    <citation type="submission" date="2018-03" db="EMBL/GenBank/DDBJ databases">
        <title>The Triticum urartu genome reveals the dynamic nature of wheat genome evolution.</title>
        <authorList>
            <person name="Ling H."/>
            <person name="Ma B."/>
            <person name="Shi X."/>
            <person name="Liu H."/>
            <person name="Dong L."/>
            <person name="Sun H."/>
            <person name="Cao Y."/>
            <person name="Gao Q."/>
            <person name="Zheng S."/>
            <person name="Li Y."/>
            <person name="Yu Y."/>
            <person name="Du H."/>
            <person name="Qi M."/>
            <person name="Li Y."/>
            <person name="Yu H."/>
            <person name="Cui Y."/>
            <person name="Wang N."/>
            <person name="Chen C."/>
            <person name="Wu H."/>
            <person name="Zhao Y."/>
            <person name="Zhang J."/>
            <person name="Li Y."/>
            <person name="Zhou W."/>
            <person name="Zhang B."/>
            <person name="Hu W."/>
            <person name="Eijk M."/>
            <person name="Tang J."/>
            <person name="Witsenboer H."/>
            <person name="Zhao S."/>
            <person name="Li Z."/>
            <person name="Zhang A."/>
            <person name="Wang D."/>
            <person name="Liang C."/>
        </authorList>
    </citation>
    <scope>NUCLEOTIDE SEQUENCE [LARGE SCALE GENOMIC DNA]</scope>
    <source>
        <strain evidence="5">cv. G1812</strain>
    </source>
</reference>
<evidence type="ECO:0000313" key="5">
    <source>
        <dbReference type="EnsemblPlants" id="TuG1812G0300001517.01.T01.cds295923"/>
    </source>
</evidence>
<keyword evidence="1" id="KW-0540">Nuclease</keyword>
<sequence>MDEGLVSVDKFSGGSQAYFLTHLHQDHTRGLGAAAGWRHGPLYCSPVTARLLPTRFPGVDASLIRPIAAGASASLSLTSPISGRTVSLHVTALPAIHCPGTPPAPN</sequence>
<dbReference type="EnsemblPlants" id="TuG1812G0300001517.01.T01">
    <property type="protein sequence ID" value="TuG1812G0300001517.01.T01.cds295923"/>
    <property type="gene ID" value="TuG1812G0300001517.01"/>
</dbReference>
<dbReference type="GO" id="GO:0035312">
    <property type="term" value="F:5'-3' DNA exonuclease activity"/>
    <property type="evidence" value="ECO:0007669"/>
    <property type="project" value="TreeGrafter"/>
</dbReference>
<evidence type="ECO:0000313" key="6">
    <source>
        <dbReference type="Proteomes" id="UP000015106"/>
    </source>
</evidence>
<dbReference type="PANTHER" id="PTHR23240">
    <property type="entry name" value="DNA CROSS-LINK REPAIR PROTEIN PSO2/SNM1-RELATED"/>
    <property type="match status" value="1"/>
</dbReference>
<reference evidence="6" key="1">
    <citation type="journal article" date="2013" name="Nature">
        <title>Draft genome of the wheat A-genome progenitor Triticum urartu.</title>
        <authorList>
            <person name="Ling H.Q."/>
            <person name="Zhao S."/>
            <person name="Liu D."/>
            <person name="Wang J."/>
            <person name="Sun H."/>
            <person name="Zhang C."/>
            <person name="Fan H."/>
            <person name="Li D."/>
            <person name="Dong L."/>
            <person name="Tao Y."/>
            <person name="Gao C."/>
            <person name="Wu H."/>
            <person name="Li Y."/>
            <person name="Cui Y."/>
            <person name="Guo X."/>
            <person name="Zheng S."/>
            <person name="Wang B."/>
            <person name="Yu K."/>
            <person name="Liang Q."/>
            <person name="Yang W."/>
            <person name="Lou X."/>
            <person name="Chen J."/>
            <person name="Feng M."/>
            <person name="Jian J."/>
            <person name="Zhang X."/>
            <person name="Luo G."/>
            <person name="Jiang Y."/>
            <person name="Liu J."/>
            <person name="Wang Z."/>
            <person name="Sha Y."/>
            <person name="Zhang B."/>
            <person name="Wu H."/>
            <person name="Tang D."/>
            <person name="Shen Q."/>
            <person name="Xue P."/>
            <person name="Zou S."/>
            <person name="Wang X."/>
            <person name="Liu X."/>
            <person name="Wang F."/>
            <person name="Yang Y."/>
            <person name="An X."/>
            <person name="Dong Z."/>
            <person name="Zhang K."/>
            <person name="Zhang X."/>
            <person name="Luo M.C."/>
            <person name="Dvorak J."/>
            <person name="Tong Y."/>
            <person name="Wang J."/>
            <person name="Yang H."/>
            <person name="Li Z."/>
            <person name="Wang D."/>
            <person name="Zhang A."/>
            <person name="Wang J."/>
        </authorList>
    </citation>
    <scope>NUCLEOTIDE SEQUENCE</scope>
    <source>
        <strain evidence="6">cv. G1812</strain>
    </source>
</reference>
<dbReference type="Gramene" id="TuG1812G0300001517.01.T01">
    <property type="protein sequence ID" value="TuG1812G0300001517.01.T01.cds295923"/>
    <property type="gene ID" value="TuG1812G0300001517.01"/>
</dbReference>
<dbReference type="Proteomes" id="UP000015106">
    <property type="component" value="Chromosome 3"/>
</dbReference>
<evidence type="ECO:0000256" key="3">
    <source>
        <dbReference type="ARBA" id="ARBA00022839"/>
    </source>
</evidence>
<dbReference type="AlphaFoldDB" id="A0A8R7TSX7"/>
<dbReference type="Pfam" id="PF00753">
    <property type="entry name" value="Lactamase_B"/>
    <property type="match status" value="1"/>
</dbReference>
<evidence type="ECO:0000256" key="1">
    <source>
        <dbReference type="ARBA" id="ARBA00022722"/>
    </source>
</evidence>
<keyword evidence="6" id="KW-1185">Reference proteome</keyword>
<keyword evidence="2" id="KW-0378">Hydrolase</keyword>
<reference evidence="5" key="3">
    <citation type="submission" date="2022-06" db="UniProtKB">
        <authorList>
            <consortium name="EnsemblPlants"/>
        </authorList>
    </citation>
    <scope>IDENTIFICATION</scope>
</reference>
<dbReference type="InterPro" id="IPR036866">
    <property type="entry name" value="RibonucZ/Hydroxyglut_hydro"/>
</dbReference>
<evidence type="ECO:0000256" key="2">
    <source>
        <dbReference type="ARBA" id="ARBA00022801"/>
    </source>
</evidence>
<keyword evidence="3" id="KW-0269">Exonuclease</keyword>
<dbReference type="GO" id="GO:0006303">
    <property type="term" value="P:double-strand break repair via nonhomologous end joining"/>
    <property type="evidence" value="ECO:0007669"/>
    <property type="project" value="TreeGrafter"/>
</dbReference>
<name>A0A8R7TSX7_TRIUA</name>
<accession>A0A8R7TSX7</accession>
<dbReference type="SUPFAM" id="SSF56281">
    <property type="entry name" value="Metallo-hydrolase/oxidoreductase"/>
    <property type="match status" value="1"/>
</dbReference>
<dbReference type="InterPro" id="IPR001279">
    <property type="entry name" value="Metallo-B-lactamas"/>
</dbReference>
<evidence type="ECO:0000259" key="4">
    <source>
        <dbReference type="Pfam" id="PF00753"/>
    </source>
</evidence>
<feature type="domain" description="Metallo-beta-lactamase" evidence="4">
    <location>
        <begin position="19"/>
        <end position="103"/>
    </location>
</feature>
<proteinExistence type="predicted"/>
<dbReference type="PANTHER" id="PTHR23240:SF8">
    <property type="entry name" value="PROTEIN ARTEMIS"/>
    <property type="match status" value="1"/>
</dbReference>
<dbReference type="GO" id="GO:0036297">
    <property type="term" value="P:interstrand cross-link repair"/>
    <property type="evidence" value="ECO:0007669"/>
    <property type="project" value="TreeGrafter"/>
</dbReference>
<protein>
    <recommendedName>
        <fullName evidence="4">Metallo-beta-lactamase domain-containing protein</fullName>
    </recommendedName>
</protein>
<dbReference type="Gene3D" id="3.60.15.10">
    <property type="entry name" value="Ribonuclease Z/Hydroxyacylglutathione hydrolase-like"/>
    <property type="match status" value="1"/>
</dbReference>